<proteinExistence type="predicted"/>
<evidence type="ECO:0000256" key="1">
    <source>
        <dbReference type="SAM" id="MobiDB-lite"/>
    </source>
</evidence>
<evidence type="ECO:0000313" key="4">
    <source>
        <dbReference type="Proteomes" id="UP000277580"/>
    </source>
</evidence>
<name>A0A3N4KVM4_9PEZI</name>
<evidence type="ECO:0000313" key="3">
    <source>
        <dbReference type="EMBL" id="RPB14596.1"/>
    </source>
</evidence>
<dbReference type="InParanoid" id="A0A3N4KVM4"/>
<dbReference type="OrthoDB" id="5389354at2759"/>
<feature type="compositionally biased region" description="Polar residues" evidence="1">
    <location>
        <begin position="243"/>
        <end position="258"/>
    </location>
</feature>
<evidence type="ECO:0000256" key="2">
    <source>
        <dbReference type="SAM" id="SignalP"/>
    </source>
</evidence>
<feature type="region of interest" description="Disordered" evidence="1">
    <location>
        <begin position="217"/>
        <end position="303"/>
    </location>
</feature>
<feature type="signal peptide" evidence="2">
    <location>
        <begin position="1"/>
        <end position="22"/>
    </location>
</feature>
<keyword evidence="2" id="KW-0732">Signal</keyword>
<dbReference type="EMBL" id="ML119117">
    <property type="protein sequence ID" value="RPB14596.1"/>
    <property type="molecule type" value="Genomic_DNA"/>
</dbReference>
<evidence type="ECO:0008006" key="5">
    <source>
        <dbReference type="Google" id="ProtNLM"/>
    </source>
</evidence>
<feature type="compositionally biased region" description="Polar residues" evidence="1">
    <location>
        <begin position="276"/>
        <end position="285"/>
    </location>
</feature>
<protein>
    <recommendedName>
        <fullName evidence="5">Extracellular membrane protein CFEM domain-containing protein</fullName>
    </recommendedName>
</protein>
<dbReference type="AlphaFoldDB" id="A0A3N4KVM4"/>
<sequence length="338" mass="35511">MLKLSPHHHLLPFLLLPLLTSAEFIFPADNTIPPNSTCSTTYTRPLQCSPDLLSLIDNTTDVSIRFAPTLLTSTCTSECYNALTQWTGDILRECTNATSASSSYSSPGSGTSTLQKILNPKTQWLETAWFATCLTDLTLPTHPFCTTYNTTTKSLTRLYNPALMSSLNTTTTFCNSSCAVQTSIYLHETSAQKPNVLDPRQVCPGLDTRPFSFPEAWKVKSSPGWQSGGEGGRGVDGEVGVGNSTTGGQSGKNETSTNSTGSGWQSGGEGGRPFVNESTGNSTGWYQGGEGGRGLNTSSVVNDTQQGGSLPAANGAGAGARVSLLAVAIVIGAMMVGL</sequence>
<organism evidence="3 4">
    <name type="scientific">Morchella conica CCBAS932</name>
    <dbReference type="NCBI Taxonomy" id="1392247"/>
    <lineage>
        <taxon>Eukaryota</taxon>
        <taxon>Fungi</taxon>
        <taxon>Dikarya</taxon>
        <taxon>Ascomycota</taxon>
        <taxon>Pezizomycotina</taxon>
        <taxon>Pezizomycetes</taxon>
        <taxon>Pezizales</taxon>
        <taxon>Morchellaceae</taxon>
        <taxon>Morchella</taxon>
    </lineage>
</organism>
<feature type="compositionally biased region" description="Gly residues" evidence="1">
    <location>
        <begin position="226"/>
        <end position="240"/>
    </location>
</feature>
<feature type="chain" id="PRO_5018224808" description="Extracellular membrane protein CFEM domain-containing protein" evidence="2">
    <location>
        <begin position="23"/>
        <end position="338"/>
    </location>
</feature>
<gene>
    <name evidence="3" type="ORF">P167DRAFT_604038</name>
</gene>
<reference evidence="3 4" key="1">
    <citation type="journal article" date="2018" name="Nat. Ecol. Evol.">
        <title>Pezizomycetes genomes reveal the molecular basis of ectomycorrhizal truffle lifestyle.</title>
        <authorList>
            <person name="Murat C."/>
            <person name="Payen T."/>
            <person name="Noel B."/>
            <person name="Kuo A."/>
            <person name="Morin E."/>
            <person name="Chen J."/>
            <person name="Kohler A."/>
            <person name="Krizsan K."/>
            <person name="Balestrini R."/>
            <person name="Da Silva C."/>
            <person name="Montanini B."/>
            <person name="Hainaut M."/>
            <person name="Levati E."/>
            <person name="Barry K.W."/>
            <person name="Belfiori B."/>
            <person name="Cichocki N."/>
            <person name="Clum A."/>
            <person name="Dockter R.B."/>
            <person name="Fauchery L."/>
            <person name="Guy J."/>
            <person name="Iotti M."/>
            <person name="Le Tacon F."/>
            <person name="Lindquist E.A."/>
            <person name="Lipzen A."/>
            <person name="Malagnac F."/>
            <person name="Mello A."/>
            <person name="Molinier V."/>
            <person name="Miyauchi S."/>
            <person name="Poulain J."/>
            <person name="Riccioni C."/>
            <person name="Rubini A."/>
            <person name="Sitrit Y."/>
            <person name="Splivallo R."/>
            <person name="Traeger S."/>
            <person name="Wang M."/>
            <person name="Zifcakova L."/>
            <person name="Wipf D."/>
            <person name="Zambonelli A."/>
            <person name="Paolocci F."/>
            <person name="Nowrousian M."/>
            <person name="Ottonello S."/>
            <person name="Baldrian P."/>
            <person name="Spatafora J.W."/>
            <person name="Henrissat B."/>
            <person name="Nagy L.G."/>
            <person name="Aury J.M."/>
            <person name="Wincker P."/>
            <person name="Grigoriev I.V."/>
            <person name="Bonfante P."/>
            <person name="Martin F.M."/>
        </authorList>
    </citation>
    <scope>NUCLEOTIDE SEQUENCE [LARGE SCALE GENOMIC DNA]</scope>
    <source>
        <strain evidence="3 4">CCBAS932</strain>
    </source>
</reference>
<keyword evidence="4" id="KW-1185">Reference proteome</keyword>
<dbReference type="Proteomes" id="UP000277580">
    <property type="component" value="Unassembled WGS sequence"/>
</dbReference>
<accession>A0A3N4KVM4</accession>